<dbReference type="EC" id="3.1.-.-" evidence="1"/>
<dbReference type="Proteomes" id="UP001549047">
    <property type="component" value="Unassembled WGS sequence"/>
</dbReference>
<dbReference type="GO" id="GO:0016787">
    <property type="term" value="F:hydrolase activity"/>
    <property type="evidence" value="ECO:0007669"/>
    <property type="project" value="UniProtKB-KW"/>
</dbReference>
<dbReference type="Pfam" id="PF11663">
    <property type="entry name" value="Toxin_YhaV"/>
    <property type="match status" value="1"/>
</dbReference>
<keyword evidence="1" id="KW-0378">Hydrolase</keyword>
<evidence type="ECO:0000313" key="1">
    <source>
        <dbReference type="EMBL" id="MET3615109.1"/>
    </source>
</evidence>
<dbReference type="RefSeq" id="WP_354557600.1">
    <property type="nucleotide sequence ID" value="NZ_JBEPMB010000006.1"/>
</dbReference>
<accession>A0ABV2J5I5</accession>
<organism evidence="1 2">
    <name type="scientific">Rhizobium aquaticum</name>
    <dbReference type="NCBI Taxonomy" id="1549636"/>
    <lineage>
        <taxon>Bacteria</taxon>
        <taxon>Pseudomonadati</taxon>
        <taxon>Pseudomonadota</taxon>
        <taxon>Alphaproteobacteria</taxon>
        <taxon>Hyphomicrobiales</taxon>
        <taxon>Rhizobiaceae</taxon>
        <taxon>Rhizobium/Agrobacterium group</taxon>
        <taxon>Rhizobium</taxon>
    </lineage>
</organism>
<proteinExistence type="predicted"/>
<reference evidence="1 2" key="1">
    <citation type="submission" date="2024-06" db="EMBL/GenBank/DDBJ databases">
        <title>Genomic Encyclopedia of Type Strains, Phase IV (KMG-IV): sequencing the most valuable type-strain genomes for metagenomic binning, comparative biology and taxonomic classification.</title>
        <authorList>
            <person name="Goeker M."/>
        </authorList>
    </citation>
    <scope>NUCLEOTIDE SEQUENCE [LARGE SCALE GENOMIC DNA]</scope>
    <source>
        <strain evidence="1 2">DSM 29780</strain>
    </source>
</reference>
<dbReference type="InterPro" id="IPR021679">
    <property type="entry name" value="Toxin_endonuclease_YhaV"/>
</dbReference>
<gene>
    <name evidence="1" type="ORF">ABID16_003452</name>
</gene>
<name>A0ABV2J5I5_9HYPH</name>
<dbReference type="EMBL" id="JBEPMB010000006">
    <property type="protein sequence ID" value="MET3615109.1"/>
    <property type="molecule type" value="Genomic_DNA"/>
</dbReference>
<evidence type="ECO:0000313" key="2">
    <source>
        <dbReference type="Proteomes" id="UP001549047"/>
    </source>
</evidence>
<protein>
    <submittedName>
        <fullName evidence="1">Toxin YhaV</fullName>
        <ecNumber evidence="1">3.1.-.-</ecNumber>
    </submittedName>
</protein>
<keyword evidence="2" id="KW-1185">Reference proteome</keyword>
<sequence>MSNLKINGWTIYLHPLFADALHAMMDEVRKARAAEPENYRQKRAAKLLAATRKMAFEEIPANPADPKFRQGSTLGDAYKHWFRGKYVQQYRLFFRYHEERKVIVLAWVNDEKTKRAYDSKTDAYAVFARMLKNGNPPDDWAALVAEAQQQTEGVADILASDL</sequence>
<comment type="caution">
    <text evidence="1">The sequence shown here is derived from an EMBL/GenBank/DDBJ whole genome shotgun (WGS) entry which is preliminary data.</text>
</comment>